<evidence type="ECO:0000313" key="3">
    <source>
        <dbReference type="Proteomes" id="UP000481327"/>
    </source>
</evidence>
<accession>A0A7C9GQU3</accession>
<evidence type="ECO:0000313" key="2">
    <source>
        <dbReference type="EMBL" id="MQT17976.1"/>
    </source>
</evidence>
<sequence>MTFTERFDIAPDANISRVIRGGWQLAGDHGAVDAATVTDDLAAFYDAGITTFDCADIYTGVETMIGDFRAALLDRRGADALARLRVHTKFVPDLALLPHITSADVRRIIDRSLTRLRTDRLDLVQFHWWDYDQPRYLDTARHLADLQAEGKIGLVGGTNFDAGHVREIADAGVPFATLQVQYSLLDTRPAGALADVCGPLGTHFLCYGALAGGFLTDRWLGQPESTALTNRSLVKYKLIIDDFGGWDLFQALLATLRRVADRHSASIANIAARHVLDLPLVAGVIVGASHARHLPDTLRIGDVRLTPQDRADIDTVLARRQGPTGEVYALERDRTGRHGSIMKYNLGDAPARA</sequence>
<dbReference type="InterPro" id="IPR036812">
    <property type="entry name" value="NAD(P)_OxRdtase_dom_sf"/>
</dbReference>
<protein>
    <submittedName>
        <fullName evidence="2">Aldo/keto reductase</fullName>
    </submittedName>
</protein>
<dbReference type="Proteomes" id="UP000481327">
    <property type="component" value="Unassembled WGS sequence"/>
</dbReference>
<dbReference type="EMBL" id="WIOL01000004">
    <property type="protein sequence ID" value="MQT17976.1"/>
    <property type="molecule type" value="Genomic_DNA"/>
</dbReference>
<dbReference type="SUPFAM" id="SSF51430">
    <property type="entry name" value="NAD(P)-linked oxidoreductase"/>
    <property type="match status" value="1"/>
</dbReference>
<dbReference type="PANTHER" id="PTHR43147:SF2">
    <property type="entry name" value="NADP-DEPENDENT OXIDOREDUCTASE DOMAIN-CONTAINING PROTEIN"/>
    <property type="match status" value="1"/>
</dbReference>
<dbReference type="OrthoDB" id="9783572at2"/>
<gene>
    <name evidence="2" type="ORF">F3168_11975</name>
</gene>
<dbReference type="Gene3D" id="3.20.20.100">
    <property type="entry name" value="NADP-dependent oxidoreductase domain"/>
    <property type="match status" value="1"/>
</dbReference>
<dbReference type="Pfam" id="PF00248">
    <property type="entry name" value="Aldo_ket_red"/>
    <property type="match status" value="1"/>
</dbReference>
<feature type="domain" description="NADP-dependent oxidoreductase" evidence="1">
    <location>
        <begin position="18"/>
        <end position="316"/>
    </location>
</feature>
<reference evidence="2 3" key="1">
    <citation type="submission" date="2019-09" db="EMBL/GenBank/DDBJ databases">
        <title>Polymorphobacter sp. isolated from a lake in China.</title>
        <authorList>
            <person name="Liu Z."/>
        </authorList>
    </citation>
    <scope>NUCLEOTIDE SEQUENCE [LARGE SCALE GENOMIC DNA]</scope>
    <source>
        <strain evidence="2 3">D40P</strain>
    </source>
</reference>
<comment type="caution">
    <text evidence="2">The sequence shown here is derived from an EMBL/GenBank/DDBJ whole genome shotgun (WGS) entry which is preliminary data.</text>
</comment>
<name>A0A7C9GQU3_9SPHN</name>
<evidence type="ECO:0000259" key="1">
    <source>
        <dbReference type="Pfam" id="PF00248"/>
    </source>
</evidence>
<dbReference type="CDD" id="cd19101">
    <property type="entry name" value="AKR_unchar"/>
    <property type="match status" value="1"/>
</dbReference>
<dbReference type="InterPro" id="IPR023210">
    <property type="entry name" value="NADP_OxRdtase_dom"/>
</dbReference>
<organism evidence="2 3">
    <name type="scientific">Sandarakinorhabdus fusca</name>
    <dbReference type="NCBI Taxonomy" id="1439888"/>
    <lineage>
        <taxon>Bacteria</taxon>
        <taxon>Pseudomonadati</taxon>
        <taxon>Pseudomonadota</taxon>
        <taxon>Alphaproteobacteria</taxon>
        <taxon>Sphingomonadales</taxon>
        <taxon>Sphingosinicellaceae</taxon>
        <taxon>Sandarakinorhabdus</taxon>
    </lineage>
</organism>
<dbReference type="AlphaFoldDB" id="A0A7C9GQU3"/>
<dbReference type="RefSeq" id="WP_152578436.1">
    <property type="nucleotide sequence ID" value="NZ_JAATJI010000001.1"/>
</dbReference>
<keyword evidence="3" id="KW-1185">Reference proteome</keyword>
<dbReference type="PANTHER" id="PTHR43147">
    <property type="entry name" value="PROTEIN TAS"/>
    <property type="match status" value="1"/>
</dbReference>
<proteinExistence type="predicted"/>